<gene>
    <name evidence="1" type="ORF">MUA00_16435</name>
</gene>
<proteinExistence type="predicted"/>
<dbReference type="AlphaFoldDB" id="A0A9X2W9X9"/>
<accession>A0A9X2W9X9</accession>
<evidence type="ECO:0000313" key="2">
    <source>
        <dbReference type="Proteomes" id="UP001150641"/>
    </source>
</evidence>
<sequence>MDNLATIFISMASYRDPELIPTLRDMLRHAVHPENLHIAVCWQDDEDLRVFEQAGLEPVDCRIVAGREVHRFNYRQARIDIISVHYYASQGACWARSLSETLFEEERYFLQIDSHCRFISCWDSEMIAMLHSLQSRSPLPILSSYPPPYCPGEDEEASKKTYVSRLIFREFNQQGIPMFGSAPFESPEPVRGSYLAGGFIFTTSRFVKDIPNDPHIFFAGEEIAMTVRAFSHGYDIFHPHKPLLWHFYQRKEHRKVWSDHDNSAKEQGAVEKAWWERDNVSKKRVRTLLGLEAQSAAVLAPYTLGNERTLRQFEYQAGIHLKNGTVLPEVMAPSLQAFFADPPADEADWIGRQYAWYKKSITLKQAEYFPSEAETSSLNLSVYNQQNTLLYKRMFTLQELETFISRSQDGGWVIPLEFKTASTVKPEVVRICPWSTTTGWGTVTEKRW</sequence>
<dbReference type="EMBL" id="JALHAP010000081">
    <property type="protein sequence ID" value="MCT4703367.1"/>
    <property type="molecule type" value="Genomic_DNA"/>
</dbReference>
<dbReference type="Pfam" id="PF11397">
    <property type="entry name" value="GlcNAc"/>
    <property type="match status" value="1"/>
</dbReference>
<protein>
    <submittedName>
        <fullName evidence="1">UDP-N-acetylglucosamine-transferase</fullName>
    </submittedName>
</protein>
<dbReference type="InterPro" id="IPR021067">
    <property type="entry name" value="Glycosyltransferase"/>
</dbReference>
<keyword evidence="2" id="KW-1185">Reference proteome</keyword>
<dbReference type="PANTHER" id="PTHR34496">
    <property type="entry name" value="GLCNAC TRANSFERASE-RELATED"/>
    <property type="match status" value="1"/>
</dbReference>
<dbReference type="RefSeq" id="WP_271124100.1">
    <property type="nucleotide sequence ID" value="NZ_JALHAN010000068.1"/>
</dbReference>
<dbReference type="PANTHER" id="PTHR34496:SF10">
    <property type="entry name" value="GLCNAC TRANSFERASE"/>
    <property type="match status" value="1"/>
</dbReference>
<dbReference type="Proteomes" id="UP001150641">
    <property type="component" value="Unassembled WGS sequence"/>
</dbReference>
<evidence type="ECO:0000313" key="1">
    <source>
        <dbReference type="EMBL" id="MCT4703367.1"/>
    </source>
</evidence>
<organism evidence="1 2">
    <name type="scientific">Dryocola boscaweniae</name>
    <dbReference type="NCBI Taxonomy" id="2925397"/>
    <lineage>
        <taxon>Bacteria</taxon>
        <taxon>Pseudomonadati</taxon>
        <taxon>Pseudomonadota</taxon>
        <taxon>Gammaproteobacteria</taxon>
        <taxon>Enterobacterales</taxon>
        <taxon>Enterobacteriaceae</taxon>
        <taxon>Dryocola</taxon>
    </lineage>
</organism>
<comment type="caution">
    <text evidence="1">The sequence shown here is derived from an EMBL/GenBank/DDBJ whole genome shotgun (WGS) entry which is preliminary data.</text>
</comment>
<dbReference type="InterPro" id="IPR029044">
    <property type="entry name" value="Nucleotide-diphossugar_trans"/>
</dbReference>
<name>A0A9X2W9X9_9ENTR</name>
<dbReference type="SUPFAM" id="SSF53448">
    <property type="entry name" value="Nucleotide-diphospho-sugar transferases"/>
    <property type="match status" value="1"/>
</dbReference>
<reference evidence="1" key="1">
    <citation type="submission" date="2022-03" db="EMBL/GenBank/DDBJ databases">
        <title>Proposal of a novel genus Dryocolo and two novel species.</title>
        <authorList>
            <person name="Maddock D.W."/>
            <person name="Brady C.L."/>
            <person name="Denman S."/>
            <person name="Arnold D."/>
        </authorList>
    </citation>
    <scope>NUCLEOTIDE SEQUENCE</scope>
    <source>
        <strain evidence="1">H6W4</strain>
    </source>
</reference>